<gene>
    <name evidence="15" type="ORF">ACFSCZ_14070</name>
</gene>
<accession>A0ABW4KNP2</accession>
<comment type="similarity">
    <text evidence="2 13">Belongs to the sodium:solute symporter (SSF) (TC 2.A.21) family.</text>
</comment>
<evidence type="ECO:0000256" key="3">
    <source>
        <dbReference type="ARBA" id="ARBA00022448"/>
    </source>
</evidence>
<keyword evidence="6" id="KW-0769">Symport</keyword>
<dbReference type="InterPro" id="IPR038377">
    <property type="entry name" value="Na/Glc_symporter_sf"/>
</dbReference>
<keyword evidence="3" id="KW-0813">Transport</keyword>
<protein>
    <submittedName>
        <fullName evidence="15">Sodium:solute symporter</fullName>
    </submittedName>
</protein>
<sequence length="498" mass="54810">MTVLFISMFLAMMLLINIKNLNVKNYDDYATANSSFGMIGIGLAVFSTWYVGASWTAWADFSVGSGFLGVYVIPYAAMMMFTMYLVSEKAFIWGKKYKVKTQAELIGLRYQSKLLRVLVAISGVVFVTPWLLIEWTTMGYVFSYGTGGVLSPFWGMLIGVVVVLVYVALGGMRSVIIGNIVQGVLMFFIGTFVMFWMIYEFFGSFSNAMNLLAENHPETLTFPGPTLSSMPTSFWTSLLVVNGLGAFMWPWAFNKLFAAKNVQAIKKSTLVAPIIGLIFWAAFTFLGQSLHLFEFGRNNPEEAYIWAASQAGSVHLALLSVVIMAAGLATVAGMIQAMSTAISTDIAQVINKNISERTALRIARTTVVLIGIGVLISAAFNNLSLNYYALLGYQGIVMLFPIVILGLYWKRANKEGAIIGLILGTAVAMLLQVINPGFIEAWGWTPGIYGAIIATISIVIFGLLKPAEEHVDLLWEDIEIVRNKKIKQRNTTQEKIAN</sequence>
<dbReference type="PROSITE" id="PS00457">
    <property type="entry name" value="NA_SOLUT_SYMP_2"/>
    <property type="match status" value="1"/>
</dbReference>
<feature type="transmembrane region" description="Helical" evidence="14">
    <location>
        <begin position="416"/>
        <end position="434"/>
    </location>
</feature>
<dbReference type="EMBL" id="JBHUEO010000047">
    <property type="protein sequence ID" value="MFD1707848.1"/>
    <property type="molecule type" value="Genomic_DNA"/>
</dbReference>
<organism evidence="15 16">
    <name type="scientific">Siminovitchia sediminis</name>
    <dbReference type="NCBI Taxonomy" id="1274353"/>
    <lineage>
        <taxon>Bacteria</taxon>
        <taxon>Bacillati</taxon>
        <taxon>Bacillota</taxon>
        <taxon>Bacilli</taxon>
        <taxon>Bacillales</taxon>
        <taxon>Bacillaceae</taxon>
        <taxon>Siminovitchia</taxon>
    </lineage>
</organism>
<evidence type="ECO:0000256" key="5">
    <source>
        <dbReference type="ARBA" id="ARBA00022692"/>
    </source>
</evidence>
<evidence type="ECO:0000256" key="14">
    <source>
        <dbReference type="SAM" id="Phobius"/>
    </source>
</evidence>
<dbReference type="RefSeq" id="WP_380774684.1">
    <property type="nucleotide sequence ID" value="NZ_JBHUEO010000047.1"/>
</dbReference>
<keyword evidence="9" id="KW-0406">Ion transport</keyword>
<evidence type="ECO:0000256" key="2">
    <source>
        <dbReference type="ARBA" id="ARBA00006434"/>
    </source>
</evidence>
<evidence type="ECO:0000256" key="9">
    <source>
        <dbReference type="ARBA" id="ARBA00023065"/>
    </source>
</evidence>
<feature type="transmembrane region" description="Helical" evidence="14">
    <location>
        <begin position="270"/>
        <end position="293"/>
    </location>
</feature>
<evidence type="ECO:0000256" key="12">
    <source>
        <dbReference type="ARBA" id="ARBA00033708"/>
    </source>
</evidence>
<dbReference type="Pfam" id="PF00474">
    <property type="entry name" value="SSF"/>
    <property type="match status" value="1"/>
</dbReference>
<feature type="transmembrane region" description="Helical" evidence="14">
    <location>
        <begin position="153"/>
        <end position="169"/>
    </location>
</feature>
<dbReference type="Proteomes" id="UP001597301">
    <property type="component" value="Unassembled WGS sequence"/>
</dbReference>
<keyword evidence="4" id="KW-1003">Cell membrane</keyword>
<feature type="transmembrane region" description="Helical" evidence="14">
    <location>
        <begin position="234"/>
        <end position="258"/>
    </location>
</feature>
<feature type="transmembrane region" description="Helical" evidence="14">
    <location>
        <begin position="176"/>
        <end position="199"/>
    </location>
</feature>
<feature type="transmembrane region" description="Helical" evidence="14">
    <location>
        <begin position="6"/>
        <end position="23"/>
    </location>
</feature>
<feature type="transmembrane region" description="Helical" evidence="14">
    <location>
        <begin position="114"/>
        <end position="133"/>
    </location>
</feature>
<keyword evidence="8" id="KW-0915">Sodium</keyword>
<dbReference type="InterPro" id="IPR018212">
    <property type="entry name" value="Na/solute_symporter_CS"/>
</dbReference>
<dbReference type="PANTHER" id="PTHR48086">
    <property type="entry name" value="SODIUM/PROLINE SYMPORTER-RELATED"/>
    <property type="match status" value="1"/>
</dbReference>
<name>A0ABW4KNP2_9BACI</name>
<proteinExistence type="inferred from homology"/>
<evidence type="ECO:0000313" key="16">
    <source>
        <dbReference type="Proteomes" id="UP001597301"/>
    </source>
</evidence>
<evidence type="ECO:0000313" key="15">
    <source>
        <dbReference type="EMBL" id="MFD1707848.1"/>
    </source>
</evidence>
<keyword evidence="5 14" id="KW-0812">Transmembrane</keyword>
<comment type="catalytic activity">
    <reaction evidence="12">
        <text>L-proline(in) + Na(+)(in) = L-proline(out) + Na(+)(out)</text>
        <dbReference type="Rhea" id="RHEA:28967"/>
        <dbReference type="ChEBI" id="CHEBI:29101"/>
        <dbReference type="ChEBI" id="CHEBI:60039"/>
    </reaction>
</comment>
<dbReference type="Gene3D" id="1.20.1730.10">
    <property type="entry name" value="Sodium/glucose cotransporter"/>
    <property type="match status" value="1"/>
</dbReference>
<evidence type="ECO:0000256" key="1">
    <source>
        <dbReference type="ARBA" id="ARBA00004651"/>
    </source>
</evidence>
<evidence type="ECO:0000256" key="11">
    <source>
        <dbReference type="ARBA" id="ARBA00023201"/>
    </source>
</evidence>
<dbReference type="InterPro" id="IPR001734">
    <property type="entry name" value="Na/solute_symporter"/>
</dbReference>
<dbReference type="CDD" id="cd10322">
    <property type="entry name" value="SLC5sbd"/>
    <property type="match status" value="1"/>
</dbReference>
<feature type="transmembrane region" description="Helical" evidence="14">
    <location>
        <begin position="362"/>
        <end position="381"/>
    </location>
</feature>
<evidence type="ECO:0000256" key="8">
    <source>
        <dbReference type="ARBA" id="ARBA00023053"/>
    </source>
</evidence>
<feature type="transmembrane region" description="Helical" evidence="14">
    <location>
        <begin position="387"/>
        <end position="409"/>
    </location>
</feature>
<keyword evidence="7 14" id="KW-1133">Transmembrane helix</keyword>
<dbReference type="InterPro" id="IPR050277">
    <property type="entry name" value="Sodium:Solute_Symporter"/>
</dbReference>
<feature type="transmembrane region" description="Helical" evidence="14">
    <location>
        <begin position="35"/>
        <end position="52"/>
    </location>
</feature>
<keyword evidence="10 14" id="KW-0472">Membrane</keyword>
<evidence type="ECO:0000256" key="6">
    <source>
        <dbReference type="ARBA" id="ARBA00022847"/>
    </source>
</evidence>
<dbReference type="PROSITE" id="PS50283">
    <property type="entry name" value="NA_SOLUT_SYMP_3"/>
    <property type="match status" value="1"/>
</dbReference>
<evidence type="ECO:0000256" key="13">
    <source>
        <dbReference type="RuleBase" id="RU362091"/>
    </source>
</evidence>
<comment type="caution">
    <text evidence="15">The sequence shown here is derived from an EMBL/GenBank/DDBJ whole genome shotgun (WGS) entry which is preliminary data.</text>
</comment>
<feature type="transmembrane region" description="Helical" evidence="14">
    <location>
        <begin position="446"/>
        <end position="464"/>
    </location>
</feature>
<keyword evidence="11" id="KW-0739">Sodium transport</keyword>
<feature type="transmembrane region" description="Helical" evidence="14">
    <location>
        <begin position="72"/>
        <end position="93"/>
    </location>
</feature>
<reference evidence="16" key="1">
    <citation type="journal article" date="2019" name="Int. J. Syst. Evol. Microbiol.">
        <title>The Global Catalogue of Microorganisms (GCM) 10K type strain sequencing project: providing services to taxonomists for standard genome sequencing and annotation.</title>
        <authorList>
            <consortium name="The Broad Institute Genomics Platform"/>
            <consortium name="The Broad Institute Genome Sequencing Center for Infectious Disease"/>
            <person name="Wu L."/>
            <person name="Ma J."/>
        </authorList>
    </citation>
    <scope>NUCLEOTIDE SEQUENCE [LARGE SCALE GENOMIC DNA]</scope>
    <source>
        <strain evidence="16">CGMCC 1.12295</strain>
    </source>
</reference>
<comment type="subcellular location">
    <subcellularLocation>
        <location evidence="1">Cell membrane</location>
        <topology evidence="1">Multi-pass membrane protein</topology>
    </subcellularLocation>
</comment>
<evidence type="ECO:0000256" key="7">
    <source>
        <dbReference type="ARBA" id="ARBA00022989"/>
    </source>
</evidence>
<feature type="transmembrane region" description="Helical" evidence="14">
    <location>
        <begin position="313"/>
        <end position="335"/>
    </location>
</feature>
<evidence type="ECO:0000256" key="10">
    <source>
        <dbReference type="ARBA" id="ARBA00023136"/>
    </source>
</evidence>
<keyword evidence="16" id="KW-1185">Reference proteome</keyword>
<evidence type="ECO:0000256" key="4">
    <source>
        <dbReference type="ARBA" id="ARBA00022475"/>
    </source>
</evidence>
<dbReference type="PANTHER" id="PTHR48086:SF3">
    <property type="entry name" value="SODIUM_PROLINE SYMPORTER"/>
    <property type="match status" value="1"/>
</dbReference>